<sequence>MARRSKYAAEKTRNKILDAAEDCFHERGIAKTTLGMIAERAGCTRGAIYWHFTEKNDLVRQVLERSPLLLLDELALISNGAFSRPIKAMYQCLRRNLEDIQDNIHLRNVIHLLIFQRECTEDLDIKYWQENDVTADFIRILSDIFELAKKRGEINTPVRSETLACIVFYIFSGLVRSYILLPQDKQLFEEGLLGLEFIASVLIRSEKGVE</sequence>
<proteinExistence type="predicted"/>
<reference evidence="4 5" key="1">
    <citation type="submission" date="2019-03" db="EMBL/GenBank/DDBJ databases">
        <title>Genomic Encyclopedia of Type Strains, Phase IV (KMG-IV): sequencing the most valuable type-strain genomes for metagenomic binning, comparative biology and taxonomic classification.</title>
        <authorList>
            <person name="Goeker M."/>
        </authorList>
    </citation>
    <scope>NUCLEOTIDE SEQUENCE [LARGE SCALE GENOMIC DNA]</scope>
    <source>
        <strain evidence="4 5">DSM 16730</strain>
    </source>
</reference>
<keyword evidence="1 2" id="KW-0238">DNA-binding</keyword>
<name>A0A4R3VV81_9GAMM</name>
<dbReference type="PROSITE" id="PS50977">
    <property type="entry name" value="HTH_TETR_2"/>
    <property type="match status" value="1"/>
</dbReference>
<organism evidence="4 5">
    <name type="scientific">Samsonia erythrinae</name>
    <dbReference type="NCBI Taxonomy" id="160434"/>
    <lineage>
        <taxon>Bacteria</taxon>
        <taxon>Pseudomonadati</taxon>
        <taxon>Pseudomonadota</taxon>
        <taxon>Gammaproteobacteria</taxon>
        <taxon>Enterobacterales</taxon>
        <taxon>Pectobacteriaceae</taxon>
        <taxon>Samsonia</taxon>
    </lineage>
</organism>
<evidence type="ECO:0000256" key="1">
    <source>
        <dbReference type="ARBA" id="ARBA00023125"/>
    </source>
</evidence>
<dbReference type="InterPro" id="IPR050624">
    <property type="entry name" value="HTH-type_Tx_Regulator"/>
</dbReference>
<dbReference type="EMBL" id="SMBY01000001">
    <property type="protein sequence ID" value="TCV08583.1"/>
    <property type="molecule type" value="Genomic_DNA"/>
</dbReference>
<dbReference type="SUPFAM" id="SSF46689">
    <property type="entry name" value="Homeodomain-like"/>
    <property type="match status" value="1"/>
</dbReference>
<evidence type="ECO:0000313" key="5">
    <source>
        <dbReference type="Proteomes" id="UP000295433"/>
    </source>
</evidence>
<evidence type="ECO:0000256" key="2">
    <source>
        <dbReference type="PROSITE-ProRule" id="PRU00335"/>
    </source>
</evidence>
<dbReference type="OrthoDB" id="5816932at2"/>
<comment type="caution">
    <text evidence="4">The sequence shown here is derived from an EMBL/GenBank/DDBJ whole genome shotgun (WGS) entry which is preliminary data.</text>
</comment>
<keyword evidence="5" id="KW-1185">Reference proteome</keyword>
<dbReference type="PRINTS" id="PR00455">
    <property type="entry name" value="HTHTETR"/>
</dbReference>
<gene>
    <name evidence="4" type="ORF">EDC54_10183</name>
</gene>
<dbReference type="RefSeq" id="WP_132452186.1">
    <property type="nucleotide sequence ID" value="NZ_JAWIZJ010000001.1"/>
</dbReference>
<dbReference type="InterPro" id="IPR009057">
    <property type="entry name" value="Homeodomain-like_sf"/>
</dbReference>
<protein>
    <submittedName>
        <fullName evidence="4">TetR family transcriptional regulator</fullName>
    </submittedName>
</protein>
<evidence type="ECO:0000259" key="3">
    <source>
        <dbReference type="PROSITE" id="PS50977"/>
    </source>
</evidence>
<feature type="domain" description="HTH tetR-type" evidence="3">
    <location>
        <begin position="10"/>
        <end position="70"/>
    </location>
</feature>
<accession>A0A4R3VV81</accession>
<feature type="DNA-binding region" description="H-T-H motif" evidence="2">
    <location>
        <begin position="33"/>
        <end position="52"/>
    </location>
</feature>
<dbReference type="Gene3D" id="1.10.357.10">
    <property type="entry name" value="Tetracycline Repressor, domain 2"/>
    <property type="match status" value="1"/>
</dbReference>
<dbReference type="Proteomes" id="UP000295433">
    <property type="component" value="Unassembled WGS sequence"/>
</dbReference>
<evidence type="ECO:0000313" key="4">
    <source>
        <dbReference type="EMBL" id="TCV08583.1"/>
    </source>
</evidence>
<dbReference type="GO" id="GO:0003677">
    <property type="term" value="F:DNA binding"/>
    <property type="evidence" value="ECO:0007669"/>
    <property type="project" value="UniProtKB-UniRule"/>
</dbReference>
<dbReference type="InterPro" id="IPR001647">
    <property type="entry name" value="HTH_TetR"/>
</dbReference>
<dbReference type="PANTHER" id="PTHR43479">
    <property type="entry name" value="ACREF/ENVCD OPERON REPRESSOR-RELATED"/>
    <property type="match status" value="1"/>
</dbReference>
<dbReference type="PANTHER" id="PTHR43479:SF11">
    <property type="entry name" value="ACREF_ENVCD OPERON REPRESSOR-RELATED"/>
    <property type="match status" value="1"/>
</dbReference>
<dbReference type="Pfam" id="PF00440">
    <property type="entry name" value="TetR_N"/>
    <property type="match status" value="1"/>
</dbReference>
<dbReference type="AlphaFoldDB" id="A0A4R3VV81"/>